<dbReference type="AlphaFoldDB" id="A0A162WBH0"/>
<accession>A0A162WBH0</accession>
<dbReference type="EMBL" id="JYNV01000317">
    <property type="protein sequence ID" value="KZM18931.1"/>
    <property type="molecule type" value="Genomic_DNA"/>
</dbReference>
<protein>
    <submittedName>
        <fullName evidence="2">Uncharacterized protein</fullName>
    </submittedName>
</protein>
<feature type="compositionally biased region" description="Polar residues" evidence="1">
    <location>
        <begin position="15"/>
        <end position="36"/>
    </location>
</feature>
<sequence length="151" mass="16113">MAPGGFASIALARTLSSQSASQRTTCKQPSCNTTAPSDPKKTPGVEQHGTRHVNVQRSATAAATSTTSTPSVLGTSGEAQIWSPTKPLDRSMQTSSAPLMTSLRTSIGGLENVRVGGVELSPSRRFENALDAGLREMRRVECERVGREVWW</sequence>
<organism evidence="2 3">
    <name type="scientific">Didymella rabiei</name>
    <name type="common">Chickpea ascochyta blight fungus</name>
    <name type="synonym">Mycosphaerella rabiei</name>
    <dbReference type="NCBI Taxonomy" id="5454"/>
    <lineage>
        <taxon>Eukaryota</taxon>
        <taxon>Fungi</taxon>
        <taxon>Dikarya</taxon>
        <taxon>Ascomycota</taxon>
        <taxon>Pezizomycotina</taxon>
        <taxon>Dothideomycetes</taxon>
        <taxon>Pleosporomycetidae</taxon>
        <taxon>Pleosporales</taxon>
        <taxon>Pleosporineae</taxon>
        <taxon>Didymellaceae</taxon>
        <taxon>Ascochyta</taxon>
    </lineage>
</organism>
<comment type="caution">
    <text evidence="2">The sequence shown here is derived from an EMBL/GenBank/DDBJ whole genome shotgun (WGS) entry which is preliminary data.</text>
</comment>
<dbReference type="Proteomes" id="UP000076837">
    <property type="component" value="Unassembled WGS sequence"/>
</dbReference>
<evidence type="ECO:0000256" key="1">
    <source>
        <dbReference type="SAM" id="MobiDB-lite"/>
    </source>
</evidence>
<reference evidence="2 3" key="1">
    <citation type="journal article" date="2016" name="Sci. Rep.">
        <title>Draft genome sequencing and secretome analysis of fungal phytopathogen Ascochyta rabiei provides insight into the necrotrophic effector repertoire.</title>
        <authorList>
            <person name="Verma S."/>
            <person name="Gazara R.K."/>
            <person name="Nizam S."/>
            <person name="Parween S."/>
            <person name="Chattopadhyay D."/>
            <person name="Verma P.K."/>
        </authorList>
    </citation>
    <scope>NUCLEOTIDE SEQUENCE [LARGE SCALE GENOMIC DNA]</scope>
    <source>
        <strain evidence="2 3">ArDII</strain>
    </source>
</reference>
<feature type="region of interest" description="Disordered" evidence="1">
    <location>
        <begin position="15"/>
        <end position="94"/>
    </location>
</feature>
<evidence type="ECO:0000313" key="3">
    <source>
        <dbReference type="Proteomes" id="UP000076837"/>
    </source>
</evidence>
<keyword evidence="3" id="KW-1185">Reference proteome</keyword>
<evidence type="ECO:0000313" key="2">
    <source>
        <dbReference type="EMBL" id="KZM18931.1"/>
    </source>
</evidence>
<proteinExistence type="predicted"/>
<gene>
    <name evidence="2" type="ORF">ST47_g9937</name>
</gene>
<feature type="compositionally biased region" description="Low complexity" evidence="1">
    <location>
        <begin position="58"/>
        <end position="71"/>
    </location>
</feature>
<name>A0A162WBH0_DIDRA</name>